<proteinExistence type="predicted"/>
<dbReference type="InterPro" id="IPR029063">
    <property type="entry name" value="SAM-dependent_MTases_sf"/>
</dbReference>
<keyword evidence="2" id="KW-0808">Transferase</keyword>
<dbReference type="STRING" id="652787.SAMN05216490_2400"/>
<dbReference type="Pfam" id="PF08241">
    <property type="entry name" value="Methyltransf_11"/>
    <property type="match status" value="1"/>
</dbReference>
<keyword evidence="3" id="KW-1185">Reference proteome</keyword>
<organism evidence="2 3">
    <name type="scientific">Mucilaginibacter mallensis</name>
    <dbReference type="NCBI Taxonomy" id="652787"/>
    <lineage>
        <taxon>Bacteria</taxon>
        <taxon>Pseudomonadati</taxon>
        <taxon>Bacteroidota</taxon>
        <taxon>Sphingobacteriia</taxon>
        <taxon>Sphingobacteriales</taxon>
        <taxon>Sphingobacteriaceae</taxon>
        <taxon>Mucilaginibacter</taxon>
    </lineage>
</organism>
<dbReference type="RefSeq" id="WP_091372785.1">
    <property type="nucleotide sequence ID" value="NZ_LT629740.1"/>
</dbReference>
<dbReference type="InterPro" id="IPR013216">
    <property type="entry name" value="Methyltransf_11"/>
</dbReference>
<feature type="domain" description="Methyltransferase type 11" evidence="1">
    <location>
        <begin position="80"/>
        <end position="168"/>
    </location>
</feature>
<gene>
    <name evidence="2" type="ORF">SAMN05216490_2400</name>
</gene>
<reference evidence="2 3" key="1">
    <citation type="submission" date="2016-10" db="EMBL/GenBank/DDBJ databases">
        <authorList>
            <person name="de Groot N.N."/>
        </authorList>
    </citation>
    <scope>NUCLEOTIDE SEQUENCE [LARGE SCALE GENOMIC DNA]</scope>
    <source>
        <strain evidence="2 3">MP1X4</strain>
    </source>
</reference>
<dbReference type="Proteomes" id="UP000199679">
    <property type="component" value="Chromosome I"/>
</dbReference>
<dbReference type="EMBL" id="LT629740">
    <property type="protein sequence ID" value="SDT06211.1"/>
    <property type="molecule type" value="Genomic_DNA"/>
</dbReference>
<dbReference type="CDD" id="cd02440">
    <property type="entry name" value="AdoMet_MTases"/>
    <property type="match status" value="1"/>
</dbReference>
<evidence type="ECO:0000313" key="3">
    <source>
        <dbReference type="Proteomes" id="UP000199679"/>
    </source>
</evidence>
<protein>
    <submittedName>
        <fullName evidence="2">Methyltransferase domain-containing protein</fullName>
    </submittedName>
</protein>
<dbReference type="SUPFAM" id="SSF53335">
    <property type="entry name" value="S-adenosyl-L-methionine-dependent methyltransferases"/>
    <property type="match status" value="1"/>
</dbReference>
<dbReference type="InterPro" id="IPR050508">
    <property type="entry name" value="Methyltransf_Superfamily"/>
</dbReference>
<name>A0A1H1XB04_MUCMA</name>
<evidence type="ECO:0000313" key="2">
    <source>
        <dbReference type="EMBL" id="SDT06211.1"/>
    </source>
</evidence>
<dbReference type="GO" id="GO:0008757">
    <property type="term" value="F:S-adenosylmethionine-dependent methyltransferase activity"/>
    <property type="evidence" value="ECO:0007669"/>
    <property type="project" value="InterPro"/>
</dbReference>
<dbReference type="GO" id="GO:0032259">
    <property type="term" value="P:methylation"/>
    <property type="evidence" value="ECO:0007669"/>
    <property type="project" value="UniProtKB-KW"/>
</dbReference>
<sequence length="293" mass="32697">METVLENIIGPYIKAGENFTFNGTYFEFPIDKPSEAIKSNAYYFNNPEWAEEYLIYCHRSPSFKSRWAKAIGNWDNKIVVDIGCGPGNIYATLSGKPKLLLGIDVAPKSLEFAKDLGYTSVLADATNLPFISGFADIVVLNAALHHCEDMELVLKEAARLLKPGGILVTDHDPQLSAWDYKGAAKLLWNSRKLIYRLTGRGFHKTTSQQYWGLACEIHHKPGHGVSNTFFKETLEPLGFKVNVYPHNHELGEEVLEGKKGKPEFKYQLGNLLSGRNPFADASALSLMCLAQKL</sequence>
<evidence type="ECO:0000259" key="1">
    <source>
        <dbReference type="Pfam" id="PF08241"/>
    </source>
</evidence>
<dbReference type="PANTHER" id="PTHR42912">
    <property type="entry name" value="METHYLTRANSFERASE"/>
    <property type="match status" value="1"/>
</dbReference>
<accession>A0A1H1XB04</accession>
<dbReference type="AlphaFoldDB" id="A0A1H1XB04"/>
<dbReference type="PANTHER" id="PTHR42912:SF93">
    <property type="entry name" value="N6-ADENOSINE-METHYLTRANSFERASE TMT1A"/>
    <property type="match status" value="1"/>
</dbReference>
<dbReference type="OrthoDB" id="1524727at2"/>
<keyword evidence="2" id="KW-0489">Methyltransferase</keyword>
<dbReference type="Gene3D" id="3.40.50.150">
    <property type="entry name" value="Vaccinia Virus protein VP39"/>
    <property type="match status" value="1"/>
</dbReference>